<keyword evidence="2 5" id="KW-0812">Transmembrane</keyword>
<evidence type="ECO:0000256" key="5">
    <source>
        <dbReference type="SAM" id="Phobius"/>
    </source>
</evidence>
<dbReference type="PANTHER" id="PTHR23501:SF156">
    <property type="entry name" value="TRANSPORTER, PUTATIVE-RELATED"/>
    <property type="match status" value="1"/>
</dbReference>
<proteinExistence type="predicted"/>
<reference evidence="6 7" key="1">
    <citation type="submission" date="2020-05" db="EMBL/GenBank/DDBJ databases">
        <title>Identification and distribution of gene clusters putatively required for synthesis of sphingolipid metabolism inhibitors in phylogenetically diverse species of the filamentous fungus Fusarium.</title>
        <authorList>
            <person name="Kim H.-S."/>
            <person name="Busman M."/>
            <person name="Brown D.W."/>
            <person name="Divon H."/>
            <person name="Uhlig S."/>
            <person name="Proctor R.H."/>
        </authorList>
    </citation>
    <scope>NUCLEOTIDE SEQUENCE [LARGE SCALE GENOMIC DNA]</scope>
    <source>
        <strain evidence="6 7">NRRL 20693</strain>
    </source>
</reference>
<feature type="transmembrane region" description="Helical" evidence="5">
    <location>
        <begin position="128"/>
        <end position="147"/>
    </location>
</feature>
<dbReference type="Proteomes" id="UP000567885">
    <property type="component" value="Unassembled WGS sequence"/>
</dbReference>
<dbReference type="PANTHER" id="PTHR23501">
    <property type="entry name" value="MAJOR FACILITATOR SUPERFAMILY"/>
    <property type="match status" value="1"/>
</dbReference>
<keyword evidence="4 5" id="KW-0472">Membrane</keyword>
<evidence type="ECO:0000313" key="6">
    <source>
        <dbReference type="EMBL" id="KAF5664804.1"/>
    </source>
</evidence>
<comment type="caution">
    <text evidence="6">The sequence shown here is derived from an EMBL/GenBank/DDBJ whole genome shotgun (WGS) entry which is preliminary data.</text>
</comment>
<organism evidence="6 7">
    <name type="scientific">Fusarium heterosporum</name>
    <dbReference type="NCBI Taxonomy" id="42747"/>
    <lineage>
        <taxon>Eukaryota</taxon>
        <taxon>Fungi</taxon>
        <taxon>Dikarya</taxon>
        <taxon>Ascomycota</taxon>
        <taxon>Pezizomycotina</taxon>
        <taxon>Sordariomycetes</taxon>
        <taxon>Hypocreomycetidae</taxon>
        <taxon>Hypocreales</taxon>
        <taxon>Nectriaceae</taxon>
        <taxon>Fusarium</taxon>
        <taxon>Fusarium heterosporum species complex</taxon>
    </lineage>
</organism>
<evidence type="ECO:0000256" key="2">
    <source>
        <dbReference type="ARBA" id="ARBA00022692"/>
    </source>
</evidence>
<feature type="transmembrane region" description="Helical" evidence="5">
    <location>
        <begin position="12"/>
        <end position="31"/>
    </location>
</feature>
<evidence type="ECO:0000256" key="1">
    <source>
        <dbReference type="ARBA" id="ARBA00004141"/>
    </source>
</evidence>
<dbReference type="SUPFAM" id="SSF103473">
    <property type="entry name" value="MFS general substrate transporter"/>
    <property type="match status" value="1"/>
</dbReference>
<evidence type="ECO:0000313" key="7">
    <source>
        <dbReference type="Proteomes" id="UP000567885"/>
    </source>
</evidence>
<comment type="subcellular location">
    <subcellularLocation>
        <location evidence="1">Membrane</location>
        <topology evidence="1">Multi-pass membrane protein</topology>
    </subcellularLocation>
</comment>
<protein>
    <submittedName>
        <fullName evidence="6">Major facilitator superfamily transporter</fullName>
    </submittedName>
</protein>
<sequence>MALFTIESSSATLFGLPIIWGVGVALLRLNLLPIQASVKDVADTGVAIGQFSTIRMFGGLFGLTIASAIFNTVFTSAIESASVRLEGPLAPLKDASNAIAFIKTLGSLNVSQQALNEVQIAYLTSFRVIFYTMTGLGGIGLLTSMFLEEIDLKGQGRGNQQFED</sequence>
<dbReference type="GO" id="GO:0005886">
    <property type="term" value="C:plasma membrane"/>
    <property type="evidence" value="ECO:0007669"/>
    <property type="project" value="TreeGrafter"/>
</dbReference>
<accession>A0A8H5WNZ4</accession>
<dbReference type="GO" id="GO:0022857">
    <property type="term" value="F:transmembrane transporter activity"/>
    <property type="evidence" value="ECO:0007669"/>
    <property type="project" value="TreeGrafter"/>
</dbReference>
<dbReference type="InterPro" id="IPR036259">
    <property type="entry name" value="MFS_trans_sf"/>
</dbReference>
<name>A0A8H5WNZ4_FUSHE</name>
<evidence type="ECO:0000256" key="3">
    <source>
        <dbReference type="ARBA" id="ARBA00022989"/>
    </source>
</evidence>
<keyword evidence="7" id="KW-1185">Reference proteome</keyword>
<feature type="transmembrane region" description="Helical" evidence="5">
    <location>
        <begin position="57"/>
        <end position="78"/>
    </location>
</feature>
<dbReference type="OrthoDB" id="4139357at2759"/>
<dbReference type="AlphaFoldDB" id="A0A8H5WNZ4"/>
<dbReference type="EMBL" id="JAAGWQ010000131">
    <property type="protein sequence ID" value="KAF5664804.1"/>
    <property type="molecule type" value="Genomic_DNA"/>
</dbReference>
<gene>
    <name evidence="6" type="ORF">FHETE_6919</name>
</gene>
<keyword evidence="3 5" id="KW-1133">Transmembrane helix</keyword>
<evidence type="ECO:0000256" key="4">
    <source>
        <dbReference type="ARBA" id="ARBA00023136"/>
    </source>
</evidence>